<dbReference type="RefSeq" id="WP_097277095.1">
    <property type="nucleotide sequence ID" value="NZ_OCNJ01000001.1"/>
</dbReference>
<dbReference type="OrthoDB" id="7161641at2"/>
<accession>A0A286G293</accession>
<sequence>MVHGAVKWLFKGLAGLAFLLLVIGAGIALRLSQGPLSLDLLTPYVEEAVNDPDAAVRIGVGGTALHWGGLDAPFDLRVRDIRATDRSGALIAQVPEASLTVDPRPYLRDGTLAIDAVTLRGPEVALRREADGSVTLAMGDAGRAAEQPAPAVEHHADTVAGAVRAVLRELGLDDGGSPPALALPQVLRIADARIVLDDRMTGMVWRVPEADAVLRREADRLAAEASLRVATPDGTGTTTLDLVAYLERGGVIDAGLTLRDLRPADFAAADERLADLAGFDLPLSGTLTATASLDGDRVALDLLTASLSAKPGVLVLPDPVQHAYEVDRLALHLSAADDLRHVVLDSFTLGLGGTTVGLQAALERTAEGVSATADVTLDRVETDRLPQLWPAAVADGARDWIDERLADGAVTGLTLHAAVAGADFDTLALTALEGRADVQGVTVDYLPPMPKVREAAAELVFAPEAVTLVLSGGKVFDLAVTGGTLTFGGLAEEDQTADIALTVEGPVLDALRLVDSEPLGYVSRYGLPLKGVKGRQVTDLHLAFPLLSDLDLDDLKVKAVSRLKGVALPKVAFDQDLSEGSLALEVDTEGLVVEGDAALGGVPAVVKWEENFTGKGPFTGRYTASAVLDDAERARFGLDIIPFTKPFTTGPAGASVILTVLPGGTQTLGATIDLTAADMRLPGFGWHKPAGEAGTATLAGRLDKAGQLQAINHFTVTAGTQLAMTGQVDMTDEGTLDHVAFADVRVGETRLAGGLTMRPDGGLDVEVRGASLDAVPFLEDRPMGASDSAALPEEEGTEESDLPPLSLRAQFDVVWVTEDSTMESVVAHMIRDEEGWTSMDIRGLAEGQEPVAFDFRPLEAGSPNRAFTLDSGNAGTVLRALNVIDNVEGGRLRVEGAMDALGNVTGVARIGDFRLVRAPALAKILSVAALTGILESLTGEGLFFQSATVPFTYVDGMLRLSDARANGPSLGFTAEGAMDLRQDRMDMQGTIVPAYALNSLLGSIPIVGDLLTGGDKGGGIFAATYTVTGPLDDPDASVNPLSVLAPGILRKIFEGEAAQTVRRPEDGPPPGGTTQ</sequence>
<gene>
    <name evidence="3" type="ORF">SAMN05421508_101177</name>
</gene>
<dbReference type="AlphaFoldDB" id="A0A286G293"/>
<dbReference type="InterPro" id="IPR025263">
    <property type="entry name" value="YhdP_central"/>
</dbReference>
<dbReference type="EMBL" id="OCNJ01000001">
    <property type="protein sequence ID" value="SOD89299.1"/>
    <property type="molecule type" value="Genomic_DNA"/>
</dbReference>
<reference evidence="4" key="1">
    <citation type="submission" date="2017-09" db="EMBL/GenBank/DDBJ databases">
        <authorList>
            <person name="Varghese N."/>
            <person name="Submissions S."/>
        </authorList>
    </citation>
    <scope>NUCLEOTIDE SEQUENCE [LARGE SCALE GENOMIC DNA]</scope>
    <source>
        <strain evidence="4">USBA 140</strain>
    </source>
</reference>
<feature type="compositionally biased region" description="Acidic residues" evidence="1">
    <location>
        <begin position="792"/>
        <end position="801"/>
    </location>
</feature>
<evidence type="ECO:0000256" key="1">
    <source>
        <dbReference type="SAM" id="MobiDB-lite"/>
    </source>
</evidence>
<protein>
    <recommendedName>
        <fullName evidence="2">YhdP central domain-containing protein</fullName>
    </recommendedName>
</protein>
<feature type="region of interest" description="Disordered" evidence="1">
    <location>
        <begin position="780"/>
        <end position="801"/>
    </location>
</feature>
<evidence type="ECO:0000259" key="2">
    <source>
        <dbReference type="Pfam" id="PF13116"/>
    </source>
</evidence>
<dbReference type="Pfam" id="PF13116">
    <property type="entry name" value="YhdP"/>
    <property type="match status" value="1"/>
</dbReference>
<feature type="domain" description="YhdP central" evidence="2">
    <location>
        <begin position="902"/>
        <end position="1035"/>
    </location>
</feature>
<keyword evidence="4" id="KW-1185">Reference proteome</keyword>
<name>A0A286G293_9PROT</name>
<proteinExistence type="predicted"/>
<feature type="region of interest" description="Disordered" evidence="1">
    <location>
        <begin position="1055"/>
        <end position="1075"/>
    </location>
</feature>
<dbReference type="Proteomes" id="UP000219621">
    <property type="component" value="Unassembled WGS sequence"/>
</dbReference>
<organism evidence="3 4">
    <name type="scientific">Caenispirillum bisanense</name>
    <dbReference type="NCBI Taxonomy" id="414052"/>
    <lineage>
        <taxon>Bacteria</taxon>
        <taxon>Pseudomonadati</taxon>
        <taxon>Pseudomonadota</taxon>
        <taxon>Alphaproteobacteria</taxon>
        <taxon>Rhodospirillales</taxon>
        <taxon>Novispirillaceae</taxon>
        <taxon>Caenispirillum</taxon>
    </lineage>
</organism>
<evidence type="ECO:0000313" key="4">
    <source>
        <dbReference type="Proteomes" id="UP000219621"/>
    </source>
</evidence>
<evidence type="ECO:0000313" key="3">
    <source>
        <dbReference type="EMBL" id="SOD89299.1"/>
    </source>
</evidence>